<dbReference type="AlphaFoldDB" id="A0A8J2P5N5"/>
<dbReference type="EMBL" id="CAJVCH010237077">
    <property type="protein sequence ID" value="CAG7732770.1"/>
    <property type="molecule type" value="Genomic_DNA"/>
</dbReference>
<protein>
    <recommendedName>
        <fullName evidence="1">DUF5641 domain-containing protein</fullName>
    </recommendedName>
</protein>
<dbReference type="OrthoDB" id="5984724at2759"/>
<feature type="domain" description="DUF5641" evidence="1">
    <location>
        <begin position="223"/>
        <end position="295"/>
    </location>
</feature>
<accession>A0A8J2P5N5</accession>
<reference evidence="2" key="1">
    <citation type="submission" date="2021-06" db="EMBL/GenBank/DDBJ databases">
        <authorList>
            <person name="Hodson N. C."/>
            <person name="Mongue J. A."/>
            <person name="Jaron S. K."/>
        </authorList>
    </citation>
    <scope>NUCLEOTIDE SEQUENCE</scope>
</reference>
<proteinExistence type="predicted"/>
<evidence type="ECO:0000313" key="2">
    <source>
        <dbReference type="EMBL" id="CAG7732770.1"/>
    </source>
</evidence>
<evidence type="ECO:0000259" key="1">
    <source>
        <dbReference type="Pfam" id="PF18701"/>
    </source>
</evidence>
<organism evidence="2 3">
    <name type="scientific">Allacma fusca</name>
    <dbReference type="NCBI Taxonomy" id="39272"/>
    <lineage>
        <taxon>Eukaryota</taxon>
        <taxon>Metazoa</taxon>
        <taxon>Ecdysozoa</taxon>
        <taxon>Arthropoda</taxon>
        <taxon>Hexapoda</taxon>
        <taxon>Collembola</taxon>
        <taxon>Symphypleona</taxon>
        <taxon>Sminthuridae</taxon>
        <taxon>Allacma</taxon>
    </lineage>
</organism>
<keyword evidence="3" id="KW-1185">Reference proteome</keyword>
<evidence type="ECO:0000313" key="3">
    <source>
        <dbReference type="Proteomes" id="UP000708208"/>
    </source>
</evidence>
<dbReference type="Pfam" id="PF18701">
    <property type="entry name" value="DUF5641"/>
    <property type="match status" value="1"/>
</dbReference>
<dbReference type="PANTHER" id="PTHR47331">
    <property type="entry name" value="PHD-TYPE DOMAIN-CONTAINING PROTEIN"/>
    <property type="match status" value="1"/>
</dbReference>
<comment type="caution">
    <text evidence="2">The sequence shown here is derived from an EMBL/GenBank/DDBJ whole genome shotgun (WGS) entry which is preliminary data.</text>
</comment>
<gene>
    <name evidence="2" type="ORF">AFUS01_LOCUS21259</name>
</gene>
<dbReference type="InterPro" id="IPR040676">
    <property type="entry name" value="DUF5641"/>
</dbReference>
<name>A0A8J2P5N5_9HEXA</name>
<dbReference type="Proteomes" id="UP000708208">
    <property type="component" value="Unassembled WGS sequence"/>
</dbReference>
<sequence>MHAFTDSPVVLSWLKEHPKSWNTYVANRVSEIQDFLPFEQWHHVSGTPNPRKFWIVNGRDAVRREIRKCVRCCRFRAETAEQMMRDLPSFRVNLSRAFLKVGIDFAGPYTLRVFKRSFLAQKEISWHFNTPASPHFGGIYEDGIHSVKYHLQRIMGNVTFNYEDMHTVTSQIEACLNSRPLTQLSSDPNDLTALTPGHFLIGEALTAVPEQNQIDEAPSQLSPWRIMQRVVQHFWRRWSSEYIARLQQRPKWLNLKATLKEGDLVLVKDERLPPLKWKLARVFQGHPGPDGVTRVL</sequence>